<dbReference type="InterPro" id="IPR001878">
    <property type="entry name" value="Znf_CCHC"/>
</dbReference>
<comment type="caution">
    <text evidence="4">The sequence shown here is derived from an EMBL/GenBank/DDBJ whole genome shotgun (WGS) entry which is preliminary data.</text>
</comment>
<dbReference type="EMBL" id="JAUUTY010000007">
    <property type="protein sequence ID" value="KAK1608007.1"/>
    <property type="molecule type" value="Genomic_DNA"/>
</dbReference>
<evidence type="ECO:0000313" key="5">
    <source>
        <dbReference type="Proteomes" id="UP001231189"/>
    </source>
</evidence>
<dbReference type="CDD" id="cd00303">
    <property type="entry name" value="retropepsin_like"/>
    <property type="match status" value="1"/>
</dbReference>
<feature type="compositionally biased region" description="Polar residues" evidence="2">
    <location>
        <begin position="336"/>
        <end position="346"/>
    </location>
</feature>
<feature type="compositionally biased region" description="Polar residues" evidence="2">
    <location>
        <begin position="143"/>
        <end position="157"/>
    </location>
</feature>
<protein>
    <recommendedName>
        <fullName evidence="3">CCHC-type domain-containing protein</fullName>
    </recommendedName>
</protein>
<evidence type="ECO:0000313" key="4">
    <source>
        <dbReference type="EMBL" id="KAK1608007.1"/>
    </source>
</evidence>
<proteinExistence type="predicted"/>
<organism evidence="4 5">
    <name type="scientific">Lolium multiflorum</name>
    <name type="common">Italian ryegrass</name>
    <name type="synonym">Lolium perenne subsp. multiflorum</name>
    <dbReference type="NCBI Taxonomy" id="4521"/>
    <lineage>
        <taxon>Eukaryota</taxon>
        <taxon>Viridiplantae</taxon>
        <taxon>Streptophyta</taxon>
        <taxon>Embryophyta</taxon>
        <taxon>Tracheophyta</taxon>
        <taxon>Spermatophyta</taxon>
        <taxon>Magnoliopsida</taxon>
        <taxon>Liliopsida</taxon>
        <taxon>Poales</taxon>
        <taxon>Poaceae</taxon>
        <taxon>BOP clade</taxon>
        <taxon>Pooideae</taxon>
        <taxon>Poodae</taxon>
        <taxon>Poeae</taxon>
        <taxon>Poeae Chloroplast Group 2 (Poeae type)</taxon>
        <taxon>Loliodinae</taxon>
        <taxon>Loliinae</taxon>
        <taxon>Lolium</taxon>
    </lineage>
</organism>
<dbReference type="GO" id="GO:0003676">
    <property type="term" value="F:nucleic acid binding"/>
    <property type="evidence" value="ECO:0007669"/>
    <property type="project" value="InterPro"/>
</dbReference>
<dbReference type="Proteomes" id="UP001231189">
    <property type="component" value="Unassembled WGS sequence"/>
</dbReference>
<feature type="region of interest" description="Disordered" evidence="2">
    <location>
        <begin position="123"/>
        <end position="175"/>
    </location>
</feature>
<name>A0AAD8QUF5_LOLMU</name>
<dbReference type="PROSITE" id="PS50158">
    <property type="entry name" value="ZF_CCHC"/>
    <property type="match status" value="1"/>
</dbReference>
<feature type="compositionally biased region" description="Low complexity" evidence="2">
    <location>
        <begin position="163"/>
        <end position="172"/>
    </location>
</feature>
<reference evidence="4" key="1">
    <citation type="submission" date="2023-07" db="EMBL/GenBank/DDBJ databases">
        <title>A chromosome-level genome assembly of Lolium multiflorum.</title>
        <authorList>
            <person name="Chen Y."/>
            <person name="Copetti D."/>
            <person name="Kolliker R."/>
            <person name="Studer B."/>
        </authorList>
    </citation>
    <scope>NUCLEOTIDE SEQUENCE</scope>
    <source>
        <strain evidence="4">02402/16</strain>
        <tissue evidence="4">Leaf</tissue>
    </source>
</reference>
<feature type="compositionally biased region" description="Basic and acidic residues" evidence="2">
    <location>
        <begin position="294"/>
        <end position="305"/>
    </location>
</feature>
<dbReference type="PANTHER" id="PTHR35046">
    <property type="entry name" value="ZINC KNUCKLE (CCHC-TYPE) FAMILY PROTEIN"/>
    <property type="match status" value="1"/>
</dbReference>
<feature type="domain" description="CCHC-type" evidence="3">
    <location>
        <begin position="181"/>
        <end position="196"/>
    </location>
</feature>
<keyword evidence="1" id="KW-0862">Zinc</keyword>
<evidence type="ECO:0000256" key="2">
    <source>
        <dbReference type="SAM" id="MobiDB-lite"/>
    </source>
</evidence>
<feature type="region of interest" description="Disordered" evidence="2">
    <location>
        <begin position="294"/>
        <end position="346"/>
    </location>
</feature>
<keyword evidence="1" id="KW-0479">Metal-binding</keyword>
<dbReference type="Gene3D" id="4.10.60.10">
    <property type="entry name" value="Zinc finger, CCHC-type"/>
    <property type="match status" value="1"/>
</dbReference>
<keyword evidence="1" id="KW-0863">Zinc-finger</keyword>
<sequence length="346" mass="38528">MKMRRVIMVTLKKNPLLESVVLVVAWDMAPVVVVLSPSEQPALFLHNRKTMGWMEMLMHRGRGRESLEMTMHRFIHGLKYNIKGIVRHHRYNTMNELLHHAREAESQLAEEAQITGHATGAGRFTSRVSSSTAPVPSLCPASFPTSSSKPVSNVSNTKKSEPAASGSGSSMSTARNRDMACHTCGGKDHFKRDCPNRKVMIINEDDEYETGDGADPNAPEDDEMLILLKLALLLCHNWLSDNGEMKVNHMVRVDFEIGPYKDSIDFDVVPMTVCHLLLGRPWLYDHPIAPEHLQDLSNDTSERGDSSAPIGSHTEENAIPKDERDDPLNPEAVFINPQSSANDISD</sequence>
<keyword evidence="5" id="KW-1185">Reference proteome</keyword>
<dbReference type="Pfam" id="PF00098">
    <property type="entry name" value="zf-CCHC"/>
    <property type="match status" value="1"/>
</dbReference>
<dbReference type="GO" id="GO:0008270">
    <property type="term" value="F:zinc ion binding"/>
    <property type="evidence" value="ECO:0007669"/>
    <property type="project" value="UniProtKB-KW"/>
</dbReference>
<dbReference type="SMART" id="SM00343">
    <property type="entry name" value="ZnF_C2HC"/>
    <property type="match status" value="1"/>
</dbReference>
<feature type="compositionally biased region" description="Basic and acidic residues" evidence="2">
    <location>
        <begin position="313"/>
        <end position="327"/>
    </location>
</feature>
<evidence type="ECO:0000259" key="3">
    <source>
        <dbReference type="PROSITE" id="PS50158"/>
    </source>
</evidence>
<accession>A0AAD8QUF5</accession>
<dbReference type="InterPro" id="IPR036875">
    <property type="entry name" value="Znf_CCHC_sf"/>
</dbReference>
<dbReference type="AlphaFoldDB" id="A0AAD8QUF5"/>
<evidence type="ECO:0000256" key="1">
    <source>
        <dbReference type="PROSITE-ProRule" id="PRU00047"/>
    </source>
</evidence>
<gene>
    <name evidence="4" type="ORF">QYE76_031680</name>
</gene>
<dbReference type="PANTHER" id="PTHR35046:SF9">
    <property type="entry name" value="RNA-DIRECTED DNA POLYMERASE"/>
    <property type="match status" value="1"/>
</dbReference>
<dbReference type="SUPFAM" id="SSF57756">
    <property type="entry name" value="Retrovirus zinc finger-like domains"/>
    <property type="match status" value="1"/>
</dbReference>